<keyword evidence="4" id="KW-0560">Oxidoreductase</keyword>
<keyword evidence="4" id="KW-0812">Transmembrane</keyword>
<dbReference type="PANTHER" id="PTHR11011">
    <property type="entry name" value="MALE STERILITY PROTEIN 2-RELATED"/>
    <property type="match status" value="1"/>
</dbReference>
<comment type="similarity">
    <text evidence="1 4">Belongs to the fatty acyl-CoA reductase family.</text>
</comment>
<sequence>MEKDRLGLSSEDRLTLIDEVDIIVHNGAVTKFDGKVSVTLRINVLGTKNMLDLAMECKHVDVFVYVSTAYSHCYRKNIEEKFYDSPGDLKIVNDMIASDEATENGLTEDALKMILGDIPNVYVFTKAISEELVREFGNKVNFAIGVYRPSVVTAATKEPLPGWVGNNNGPALIFLGGCLGLIHISYHLNYPIDFVPVDYSINALIALIYDLSENWKSNRQAVIYNYGSSTLNSITLKELYESVLQEAPSVGSVRTLWHPFHIFCDAKWKFWIGHFFLHFCPAILADIALLCMKKRPRALQLFCFGTKHLDKIDYFGNSNWKIHPRRTMELYDRLSEADQSIFYFDIRKLDWPVTVITYMRGGRIHILKEPFDNLEQSQRHFYRMRRIHYASVTVVTLLGIYFAIRLLFYLFNLVF</sequence>
<dbReference type="EMBL" id="MN567113">
    <property type="protein sequence ID" value="QGV11513.1"/>
    <property type="molecule type" value="mRNA"/>
</dbReference>
<evidence type="ECO:0000256" key="2">
    <source>
        <dbReference type="ARBA" id="ARBA00022516"/>
    </source>
</evidence>
<dbReference type="AlphaFoldDB" id="A0A650FKS7"/>
<dbReference type="InterPro" id="IPR033640">
    <property type="entry name" value="FAR_C"/>
</dbReference>
<feature type="domain" description="Fatty acyl-CoA reductase C-terminal" evidence="5">
    <location>
        <begin position="277"/>
        <end position="369"/>
    </location>
</feature>
<reference evidence="7" key="1">
    <citation type="submission" date="2019-09" db="EMBL/GenBank/DDBJ databases">
        <title>Transcriptome expression in two lineages of Tetrastichus brontispae, implications in the parasitic wasp host-speciation.</title>
        <authorList>
            <person name="Sanchez-Garcia F.J."/>
            <person name="Hou Y."/>
            <person name="Tang B."/>
        </authorList>
    </citation>
    <scope>NUCLEOTIDE SEQUENCE</scope>
</reference>
<dbReference type="GO" id="GO:0102965">
    <property type="term" value="F:alcohol-forming long-chain fatty acyl-CoA reductase activity"/>
    <property type="evidence" value="ECO:0007669"/>
    <property type="project" value="UniProtKB-EC"/>
</dbReference>
<keyword evidence="4" id="KW-0472">Membrane</keyword>
<evidence type="ECO:0000313" key="7">
    <source>
        <dbReference type="EMBL" id="QGV11513.1"/>
    </source>
</evidence>
<evidence type="ECO:0000256" key="1">
    <source>
        <dbReference type="ARBA" id="ARBA00005928"/>
    </source>
</evidence>
<comment type="function">
    <text evidence="4">Catalyzes the reduction of fatty acyl-CoA to fatty alcohols.</text>
</comment>
<dbReference type="Gene3D" id="3.40.50.720">
    <property type="entry name" value="NAD(P)-binding Rossmann-like Domain"/>
    <property type="match status" value="1"/>
</dbReference>
<feature type="domain" description="Thioester reductase (TE)" evidence="6">
    <location>
        <begin position="2"/>
        <end position="203"/>
    </location>
</feature>
<dbReference type="EC" id="1.2.1.84" evidence="4"/>
<dbReference type="SUPFAM" id="SSF51735">
    <property type="entry name" value="NAD(P)-binding Rossmann-fold domains"/>
    <property type="match status" value="1"/>
</dbReference>
<keyword evidence="2 4" id="KW-0444">Lipid biosynthesis</keyword>
<dbReference type="InterPro" id="IPR026055">
    <property type="entry name" value="FAR"/>
</dbReference>
<gene>
    <name evidence="7" type="primary">far12a</name>
</gene>
<name>A0A650FKS7_9HYME</name>
<dbReference type="GO" id="GO:0005777">
    <property type="term" value="C:peroxisome"/>
    <property type="evidence" value="ECO:0007669"/>
    <property type="project" value="TreeGrafter"/>
</dbReference>
<dbReference type="Pfam" id="PF03015">
    <property type="entry name" value="Sterile"/>
    <property type="match status" value="1"/>
</dbReference>
<keyword evidence="4" id="KW-0521">NADP</keyword>
<dbReference type="GO" id="GO:0080019">
    <property type="term" value="F:alcohol-forming very long-chain fatty acyl-CoA reductase activity"/>
    <property type="evidence" value="ECO:0007669"/>
    <property type="project" value="InterPro"/>
</dbReference>
<comment type="catalytic activity">
    <reaction evidence="4">
        <text>a long-chain fatty acyl-CoA + 2 NADPH + 2 H(+) = a long-chain primary fatty alcohol + 2 NADP(+) + CoA</text>
        <dbReference type="Rhea" id="RHEA:52716"/>
        <dbReference type="ChEBI" id="CHEBI:15378"/>
        <dbReference type="ChEBI" id="CHEBI:57287"/>
        <dbReference type="ChEBI" id="CHEBI:57783"/>
        <dbReference type="ChEBI" id="CHEBI:58349"/>
        <dbReference type="ChEBI" id="CHEBI:77396"/>
        <dbReference type="ChEBI" id="CHEBI:83139"/>
        <dbReference type="EC" id="1.2.1.84"/>
    </reaction>
</comment>
<evidence type="ECO:0000259" key="6">
    <source>
        <dbReference type="Pfam" id="PF07993"/>
    </source>
</evidence>
<dbReference type="PANTHER" id="PTHR11011:SF60">
    <property type="entry name" value="FATTY ACYL-COA REDUCTASE-RELATED"/>
    <property type="match status" value="1"/>
</dbReference>
<feature type="transmembrane region" description="Helical" evidence="4">
    <location>
        <begin position="387"/>
        <end position="411"/>
    </location>
</feature>
<feature type="transmembrane region" description="Helical" evidence="4">
    <location>
        <begin position="270"/>
        <end position="292"/>
    </location>
</feature>
<dbReference type="Pfam" id="PF07993">
    <property type="entry name" value="NAD_binding_4"/>
    <property type="match status" value="1"/>
</dbReference>
<keyword evidence="3 4" id="KW-0443">Lipid metabolism</keyword>
<accession>A0A650FKS7</accession>
<dbReference type="InterPro" id="IPR036291">
    <property type="entry name" value="NAD(P)-bd_dom_sf"/>
</dbReference>
<organism evidence="7">
    <name type="scientific">Tetrastichus brontispae</name>
    <dbReference type="NCBI Taxonomy" id="2033808"/>
    <lineage>
        <taxon>Eukaryota</taxon>
        <taxon>Metazoa</taxon>
        <taxon>Ecdysozoa</taxon>
        <taxon>Arthropoda</taxon>
        <taxon>Hexapoda</taxon>
        <taxon>Insecta</taxon>
        <taxon>Pterygota</taxon>
        <taxon>Neoptera</taxon>
        <taxon>Endopterygota</taxon>
        <taxon>Hymenoptera</taxon>
        <taxon>Apocrita</taxon>
        <taxon>Proctotrupomorpha</taxon>
        <taxon>Chalcidoidea</taxon>
        <taxon>Eulophidae</taxon>
        <taxon>Tetrastichinae</taxon>
        <taxon>Tetrastichus</taxon>
    </lineage>
</organism>
<evidence type="ECO:0000256" key="3">
    <source>
        <dbReference type="ARBA" id="ARBA00023098"/>
    </source>
</evidence>
<dbReference type="GO" id="GO:0035336">
    <property type="term" value="P:long-chain fatty-acyl-CoA metabolic process"/>
    <property type="evidence" value="ECO:0007669"/>
    <property type="project" value="TreeGrafter"/>
</dbReference>
<evidence type="ECO:0000256" key="4">
    <source>
        <dbReference type="RuleBase" id="RU363097"/>
    </source>
</evidence>
<keyword evidence="4" id="KW-1133">Transmembrane helix</keyword>
<dbReference type="CDD" id="cd09071">
    <property type="entry name" value="FAR_C"/>
    <property type="match status" value="1"/>
</dbReference>
<evidence type="ECO:0000259" key="5">
    <source>
        <dbReference type="Pfam" id="PF03015"/>
    </source>
</evidence>
<dbReference type="InterPro" id="IPR013120">
    <property type="entry name" value="FAR_NAD-bd"/>
</dbReference>
<proteinExistence type="evidence at transcript level"/>
<protein>
    <recommendedName>
        <fullName evidence="4">Fatty acyl-CoA reductase</fullName>
        <ecNumber evidence="4">1.2.1.84</ecNumber>
    </recommendedName>
</protein>